<sequence length="565" mass="66366">MLTRRMSCVTLKMLFSEFADVYDALINLSSLHEIAACINDAQKKIEVGADELQVWLYLLLTFEQKSKINDKHLLTVFCKLQEPNIDRRNLQEAFKVYGVAQTCSSIIKQEQKCTLTMLEAYNFLLELQNMPTKSSALLKHFKSISEKCNVAAMKCIVNLIRNSGRNKKLILKRKNLYLFKQMFGKKNMEEMDAMMEKIYHCKSFECLRKCVPGQPVEPMLAQPCKSFNNIDFKKMCIEIKYDGERIQLHKFDRTITCYKRNLNISSKCDRLVPIIERVLRNVENIILDCELVGESEENYYLVVFDIIYLNGKCLIGKRLEERKRILNQVLEYGEERMFLIQSIISEDKEDVVSYVKTFLKENQVEGVVVKDCNGLYEPKRKKWLKIKKNYFRNVCSADLVVVGGWKKEEHKRIIIYLVATPFYDCKNQKWMFLPVSKVKIAKHNLEHYMTDYSETGCDWLVNNEYLKRLNKIPNMIAKDPFSMPVWEMEGDFIRNAQNLWCCGDIVSDYVSIRLPRFIKVRDDKSFKEASRLLDLKLLCCISNKNSNYTELNNFYLQDNVKIDIL</sequence>
<reference evidence="9 11" key="3">
    <citation type="submission" date="2015-05" db="EMBL/GenBank/DDBJ databases">
        <title>Complete Sequence of an Agrotis segetum granulovirus isolate from Europe.</title>
        <authorList>
            <person name="Gueli Alletti G."/>
            <person name="Wennmann J.T."/>
            <person name="Jehle J.A."/>
        </authorList>
    </citation>
    <scope>NUCLEOTIDE SEQUENCE [LARGE SCALE GENOMIC DNA]</scope>
    <source>
        <strain evidence="9 11">DA</strain>
    </source>
</reference>
<organism evidence="7 10">
    <name type="scientific">Agrotis segetum granulosis virus</name>
    <name type="common">AsGV</name>
    <name type="synonym">Agrotis segetum granulovirus</name>
    <dbReference type="NCBI Taxonomy" id="10464"/>
    <lineage>
        <taxon>Viruses</taxon>
        <taxon>Viruses incertae sedis</taxon>
        <taxon>Naldaviricetes</taxon>
        <taxon>Lefavirales</taxon>
        <taxon>Baculoviridae</taxon>
        <taxon>Betabaculovirus</taxon>
        <taxon>Betabaculovirus agsegetum</taxon>
    </lineage>
</organism>
<evidence type="ECO:0000313" key="9">
    <source>
        <dbReference type="EMBL" id="AKN63398.1"/>
    </source>
</evidence>
<dbReference type="PANTHER" id="PTHR45674">
    <property type="entry name" value="DNA LIGASE 1/3 FAMILY MEMBER"/>
    <property type="match status" value="1"/>
</dbReference>
<dbReference type="SUPFAM" id="SSF50249">
    <property type="entry name" value="Nucleic acid-binding proteins"/>
    <property type="match status" value="1"/>
</dbReference>
<dbReference type="InterPro" id="IPR050191">
    <property type="entry name" value="ATP-dep_DNA_ligase"/>
</dbReference>
<evidence type="ECO:0000313" key="7">
    <source>
        <dbReference type="EMBL" id="AAS82628.1"/>
    </source>
</evidence>
<dbReference type="InterPro" id="IPR012310">
    <property type="entry name" value="DNA_ligase_ATP-dep_cent"/>
</dbReference>
<reference evidence="8" key="2">
    <citation type="journal article" date="2014" name="Arch. Virol.">
        <title>Complete genome sequence of Agrotis segetum granulovirus Shanghai strain.</title>
        <authorList>
            <person name="Zhang X."/>
            <person name="Liang Z."/>
            <person name="Yin X."/>
            <person name="Wang J."/>
            <person name="Shao X."/>
        </authorList>
    </citation>
    <scope>NUCLEOTIDE SEQUENCE</scope>
    <source>
        <strain evidence="8">L1</strain>
    </source>
</reference>
<dbReference type="PROSITE" id="PS00333">
    <property type="entry name" value="DNA_LIGASE_A2"/>
    <property type="match status" value="1"/>
</dbReference>
<dbReference type="EMBL" id="KR584663">
    <property type="protein sequence ID" value="AKN63398.1"/>
    <property type="molecule type" value="Genomic_DNA"/>
</dbReference>
<evidence type="ECO:0000259" key="6">
    <source>
        <dbReference type="PROSITE" id="PS50160"/>
    </source>
</evidence>
<proteinExistence type="inferred from homology"/>
<evidence type="ECO:0000256" key="2">
    <source>
        <dbReference type="ARBA" id="ARBA00013308"/>
    </source>
</evidence>
<dbReference type="OrthoDB" id="3365at10239"/>
<dbReference type="EMBL" id="AY522332">
    <property type="protein sequence ID" value="AAS82628.1"/>
    <property type="molecule type" value="Genomic_DNA"/>
</dbReference>
<dbReference type="PANTHER" id="PTHR45674:SF9">
    <property type="entry name" value="DNA LIGASE 3"/>
    <property type="match status" value="1"/>
</dbReference>
<keyword evidence="5" id="KW-0131">Cell cycle</keyword>
<evidence type="ECO:0000256" key="4">
    <source>
        <dbReference type="ARBA" id="ARBA00022618"/>
    </source>
</evidence>
<evidence type="ECO:0000313" key="8">
    <source>
        <dbReference type="EMBL" id="AHN92160.1"/>
    </source>
</evidence>
<dbReference type="Pfam" id="PF01068">
    <property type="entry name" value="DNA_ligase_A_M"/>
    <property type="match status" value="2"/>
</dbReference>
<dbReference type="InterPro" id="IPR012340">
    <property type="entry name" value="NA-bd_OB-fold"/>
</dbReference>
<dbReference type="EMBL" id="KC994902">
    <property type="protein sequence ID" value="AHN92160.1"/>
    <property type="molecule type" value="Genomic_DNA"/>
</dbReference>
<feature type="domain" description="ATP-dependent DNA ligase family profile" evidence="6">
    <location>
        <begin position="292"/>
        <end position="405"/>
    </location>
</feature>
<dbReference type="Gene3D" id="3.30.470.30">
    <property type="entry name" value="DNA ligase/mRNA capping enzyme"/>
    <property type="match status" value="2"/>
</dbReference>
<evidence type="ECO:0000256" key="1">
    <source>
        <dbReference type="ARBA" id="ARBA00007572"/>
    </source>
</evidence>
<evidence type="ECO:0000313" key="10">
    <source>
        <dbReference type="Proteomes" id="UP000202635"/>
    </source>
</evidence>
<reference evidence="7 10" key="1">
    <citation type="submission" date="2004-09" db="EMBL/GenBank/DDBJ databases">
        <authorList>
            <person name="Ai X.L."/>
            <person name="Wang Z.F."/>
            <person name="Wang B."/>
            <person name="Zhang W."/>
            <person name="Li F."/>
            <person name="Fu J.H."/>
            <person name="Cui C.S."/>
            <person name="Shi Y.H."/>
            <person name="He M."/>
        </authorList>
    </citation>
    <scope>NUCLEOTIDE SEQUENCE [LARGE SCALE GENOMIC DNA]</scope>
</reference>
<dbReference type="GO" id="GO:0003910">
    <property type="term" value="F:DNA ligase (ATP) activity"/>
    <property type="evidence" value="ECO:0007669"/>
    <property type="project" value="InterPro"/>
</dbReference>
<dbReference type="GO" id="GO:0006281">
    <property type="term" value="P:DNA repair"/>
    <property type="evidence" value="ECO:0007669"/>
    <property type="project" value="InterPro"/>
</dbReference>
<keyword evidence="11" id="KW-1185">Reference proteome</keyword>
<dbReference type="InterPro" id="IPR016059">
    <property type="entry name" value="DNA_ligase_ATP-dep_CS"/>
</dbReference>
<keyword evidence="4" id="KW-0132">Cell division</keyword>
<evidence type="ECO:0000313" key="11">
    <source>
        <dbReference type="Proteomes" id="UP000232958"/>
    </source>
</evidence>
<gene>
    <name evidence="7" type="primary">ORF110</name>
    <name evidence="8" type="ORF">AsGV121</name>
    <name evidence="9" type="ORF">AsGV124</name>
    <name evidence="7" type="ORF">AsGVgp110</name>
</gene>
<dbReference type="PROSITE" id="PS50160">
    <property type="entry name" value="DNA_LIGASE_A3"/>
    <property type="match status" value="1"/>
</dbReference>
<dbReference type="Proteomes" id="UP000232958">
    <property type="component" value="Segment"/>
</dbReference>
<dbReference type="GO" id="GO:0006273">
    <property type="term" value="P:lagging strand elongation"/>
    <property type="evidence" value="ECO:0007669"/>
    <property type="project" value="TreeGrafter"/>
</dbReference>
<dbReference type="GO" id="GO:0005524">
    <property type="term" value="F:ATP binding"/>
    <property type="evidence" value="ECO:0007669"/>
    <property type="project" value="InterPro"/>
</dbReference>
<dbReference type="Gene3D" id="2.40.50.140">
    <property type="entry name" value="Nucleic acid-binding proteins"/>
    <property type="match status" value="1"/>
</dbReference>
<evidence type="ECO:0000256" key="5">
    <source>
        <dbReference type="ARBA" id="ARBA00023306"/>
    </source>
</evidence>
<dbReference type="SUPFAM" id="SSF56091">
    <property type="entry name" value="DNA ligase/mRNA capping enzyme, catalytic domain"/>
    <property type="match status" value="1"/>
</dbReference>
<comment type="similarity">
    <text evidence="1">Belongs to the ATP-dependent DNA ligase family.</text>
</comment>
<protein>
    <recommendedName>
        <fullName evidence="2">DNA ligase</fullName>
    </recommendedName>
</protein>
<name>Q6QXH0_GVAS</name>
<dbReference type="PROSITE" id="PS00697">
    <property type="entry name" value="DNA_LIGASE_A1"/>
    <property type="match status" value="1"/>
</dbReference>
<organismHost>
    <name type="scientific">Agrotis segetum</name>
    <name type="common">Turnip moth</name>
    <dbReference type="NCBI Taxonomy" id="47767"/>
</organismHost>
<dbReference type="GO" id="GO:0006310">
    <property type="term" value="P:DNA recombination"/>
    <property type="evidence" value="ECO:0007669"/>
    <property type="project" value="InterPro"/>
</dbReference>
<accession>Q6QXH0</accession>
<keyword evidence="3 8" id="KW-0436">Ligase</keyword>
<dbReference type="Proteomes" id="UP000202635">
    <property type="component" value="Genome"/>
</dbReference>
<evidence type="ECO:0000256" key="3">
    <source>
        <dbReference type="ARBA" id="ARBA00022598"/>
    </source>
</evidence>